<reference evidence="2 3" key="1">
    <citation type="submission" date="2019-10" db="EMBL/GenBank/DDBJ databases">
        <title>Alcanivorax sp.PA15-N-34 draft genome sequence.</title>
        <authorList>
            <person name="Liao X."/>
            <person name="Shao Z."/>
        </authorList>
    </citation>
    <scope>NUCLEOTIDE SEQUENCE [LARGE SCALE GENOMIC DNA]</scope>
    <source>
        <strain evidence="2 3">PA15-N-34</strain>
    </source>
</reference>
<proteinExistence type="predicted"/>
<evidence type="ECO:0000313" key="2">
    <source>
        <dbReference type="EMBL" id="MQX53612.1"/>
    </source>
</evidence>
<dbReference type="Pfam" id="PF12276">
    <property type="entry name" value="DUF3617"/>
    <property type="match status" value="1"/>
</dbReference>
<dbReference type="InterPro" id="IPR022061">
    <property type="entry name" value="DUF3617"/>
</dbReference>
<dbReference type="AlphaFoldDB" id="A0A6N7LTK9"/>
<sequence>MKRSLTVPACLLLLSPFIQATELTPGRWTLSMEMEAPGIPENMRTRVQQDCMSADDASDLEASMKNKWKEDNCSNTKLKRNGDTLTWSADCTMPGTSAQTRVSGKMVVHDRKHYTSEMTMKGNNQQMKTRIEGEWAGECEN</sequence>
<accession>A0A6N7LTK9</accession>
<organism evidence="2 3">
    <name type="scientific">Alcanivorax sediminis</name>
    <dbReference type="NCBI Taxonomy" id="2663008"/>
    <lineage>
        <taxon>Bacteria</taxon>
        <taxon>Pseudomonadati</taxon>
        <taxon>Pseudomonadota</taxon>
        <taxon>Gammaproteobacteria</taxon>
        <taxon>Oceanospirillales</taxon>
        <taxon>Alcanivoracaceae</taxon>
        <taxon>Alcanivorax</taxon>
    </lineage>
</organism>
<feature type="chain" id="PRO_5026751571" evidence="1">
    <location>
        <begin position="21"/>
        <end position="141"/>
    </location>
</feature>
<gene>
    <name evidence="2" type="ORF">GFN93_10150</name>
</gene>
<dbReference type="EMBL" id="WIRE01000001">
    <property type="protein sequence ID" value="MQX53612.1"/>
    <property type="molecule type" value="Genomic_DNA"/>
</dbReference>
<comment type="caution">
    <text evidence="2">The sequence shown here is derived from an EMBL/GenBank/DDBJ whole genome shotgun (WGS) entry which is preliminary data.</text>
</comment>
<keyword evidence="1" id="KW-0732">Signal</keyword>
<evidence type="ECO:0000313" key="3">
    <source>
        <dbReference type="Proteomes" id="UP000469421"/>
    </source>
</evidence>
<dbReference type="RefSeq" id="WP_153500984.1">
    <property type="nucleotide sequence ID" value="NZ_JBMZXE010000042.1"/>
</dbReference>
<keyword evidence="3" id="KW-1185">Reference proteome</keyword>
<dbReference type="Proteomes" id="UP000469421">
    <property type="component" value="Unassembled WGS sequence"/>
</dbReference>
<name>A0A6N7LTK9_9GAMM</name>
<feature type="signal peptide" evidence="1">
    <location>
        <begin position="1"/>
        <end position="20"/>
    </location>
</feature>
<protein>
    <submittedName>
        <fullName evidence="2">DUF3617 family protein</fullName>
    </submittedName>
</protein>
<evidence type="ECO:0000256" key="1">
    <source>
        <dbReference type="SAM" id="SignalP"/>
    </source>
</evidence>